<dbReference type="EMBL" id="JABSTQ010009573">
    <property type="protein sequence ID" value="KAG0427988.1"/>
    <property type="molecule type" value="Genomic_DNA"/>
</dbReference>
<reference evidence="1 2" key="1">
    <citation type="journal article" date="2020" name="Cell">
        <title>Large-Scale Comparative Analyses of Tick Genomes Elucidate Their Genetic Diversity and Vector Capacities.</title>
        <authorList>
            <consortium name="Tick Genome and Microbiome Consortium (TIGMIC)"/>
            <person name="Jia N."/>
            <person name="Wang J."/>
            <person name="Shi W."/>
            <person name="Du L."/>
            <person name="Sun Y."/>
            <person name="Zhan W."/>
            <person name="Jiang J.F."/>
            <person name="Wang Q."/>
            <person name="Zhang B."/>
            <person name="Ji P."/>
            <person name="Bell-Sakyi L."/>
            <person name="Cui X.M."/>
            <person name="Yuan T.T."/>
            <person name="Jiang B.G."/>
            <person name="Yang W.F."/>
            <person name="Lam T.T."/>
            <person name="Chang Q.C."/>
            <person name="Ding S.J."/>
            <person name="Wang X.J."/>
            <person name="Zhu J.G."/>
            <person name="Ruan X.D."/>
            <person name="Zhao L."/>
            <person name="Wei J.T."/>
            <person name="Ye R.Z."/>
            <person name="Que T.C."/>
            <person name="Du C.H."/>
            <person name="Zhou Y.H."/>
            <person name="Cheng J.X."/>
            <person name="Dai P.F."/>
            <person name="Guo W.B."/>
            <person name="Han X.H."/>
            <person name="Huang E.J."/>
            <person name="Li L.F."/>
            <person name="Wei W."/>
            <person name="Gao Y.C."/>
            <person name="Liu J.Z."/>
            <person name="Shao H.Z."/>
            <person name="Wang X."/>
            <person name="Wang C.C."/>
            <person name="Yang T.C."/>
            <person name="Huo Q.B."/>
            <person name="Li W."/>
            <person name="Chen H.Y."/>
            <person name="Chen S.E."/>
            <person name="Zhou L.G."/>
            <person name="Ni X.B."/>
            <person name="Tian J.H."/>
            <person name="Sheng Y."/>
            <person name="Liu T."/>
            <person name="Pan Y.S."/>
            <person name="Xia L.Y."/>
            <person name="Li J."/>
            <person name="Zhao F."/>
            <person name="Cao W.C."/>
        </authorList>
    </citation>
    <scope>NUCLEOTIDE SEQUENCE [LARGE SCALE GENOMIC DNA]</scope>
    <source>
        <strain evidence="1">Iper-2018</strain>
    </source>
</reference>
<keyword evidence="2" id="KW-1185">Reference proteome</keyword>
<evidence type="ECO:0000313" key="1">
    <source>
        <dbReference type="EMBL" id="KAG0427988.1"/>
    </source>
</evidence>
<proteinExistence type="predicted"/>
<name>A0AC60Q535_IXOPE</name>
<gene>
    <name evidence="1" type="ORF">HPB47_025008</name>
</gene>
<sequence>MGFLGQLVSQRTPQTAIKSPSKDLGILKSVPDGLQDHNTPPPSSPDWFRRRRSDGKNQERPWRRKLSACVRKPADCRATMLEAITLDDYEFPTTRDVAAYREGRLNCGNEPDCIVFIGIAKWFDRVVAQRVFRHRQEGGSVGQLVAIDMVMFLLTEGYVLEHCSLEIYASRFPSFSELCSSDLLTQAEQFGSVFDKFVVRYASLRDGDSATDLVAALGSLGVSVGPMGDEEWSYLSRLERDWTIP</sequence>
<dbReference type="Proteomes" id="UP000805193">
    <property type="component" value="Unassembled WGS sequence"/>
</dbReference>
<comment type="caution">
    <text evidence="1">The sequence shown here is derived from an EMBL/GenBank/DDBJ whole genome shotgun (WGS) entry which is preliminary data.</text>
</comment>
<organism evidence="1 2">
    <name type="scientific">Ixodes persulcatus</name>
    <name type="common">Taiga tick</name>
    <dbReference type="NCBI Taxonomy" id="34615"/>
    <lineage>
        <taxon>Eukaryota</taxon>
        <taxon>Metazoa</taxon>
        <taxon>Ecdysozoa</taxon>
        <taxon>Arthropoda</taxon>
        <taxon>Chelicerata</taxon>
        <taxon>Arachnida</taxon>
        <taxon>Acari</taxon>
        <taxon>Parasitiformes</taxon>
        <taxon>Ixodida</taxon>
        <taxon>Ixodoidea</taxon>
        <taxon>Ixodidae</taxon>
        <taxon>Ixodinae</taxon>
        <taxon>Ixodes</taxon>
    </lineage>
</organism>
<accession>A0AC60Q535</accession>
<protein>
    <submittedName>
        <fullName evidence="1">Uncharacterized protein</fullName>
    </submittedName>
</protein>
<evidence type="ECO:0000313" key="2">
    <source>
        <dbReference type="Proteomes" id="UP000805193"/>
    </source>
</evidence>